<dbReference type="InterPro" id="IPR006612">
    <property type="entry name" value="THAP_Znf"/>
</dbReference>
<reference evidence="7" key="1">
    <citation type="submission" date="2022-03" db="EMBL/GenBank/DDBJ databases">
        <authorList>
            <person name="Lindestad O."/>
        </authorList>
    </citation>
    <scope>NUCLEOTIDE SEQUENCE</scope>
</reference>
<evidence type="ECO:0000256" key="3">
    <source>
        <dbReference type="ARBA" id="ARBA00022833"/>
    </source>
</evidence>
<feature type="domain" description="THAP-type" evidence="6">
    <location>
        <begin position="1"/>
        <end position="78"/>
    </location>
</feature>
<keyword evidence="1" id="KW-0479">Metal-binding</keyword>
<protein>
    <submittedName>
        <fullName evidence="7">Jg1971 protein</fullName>
    </submittedName>
</protein>
<sequence>MPVCIVKLCKNNTTRNKKHTGITFHQFPADPALLQRWTAVLRLSRQENWWTPGKRSVICSEHFNENDFYYTNRGLKRL</sequence>
<dbReference type="PANTHER" id="PTHR46600:SF11">
    <property type="entry name" value="THAP DOMAIN-CONTAINING PROTEIN 10"/>
    <property type="match status" value="1"/>
</dbReference>
<comment type="caution">
    <text evidence="7">The sequence shown here is derived from an EMBL/GenBank/DDBJ whole genome shotgun (WGS) entry which is preliminary data.</text>
</comment>
<dbReference type="Pfam" id="PF05485">
    <property type="entry name" value="THAP"/>
    <property type="match status" value="1"/>
</dbReference>
<keyword evidence="2 5" id="KW-0863">Zinc-finger</keyword>
<name>A0A8S4R328_9NEOP</name>
<dbReference type="SMART" id="SM00980">
    <property type="entry name" value="THAP"/>
    <property type="match status" value="1"/>
</dbReference>
<dbReference type="SUPFAM" id="SSF57716">
    <property type="entry name" value="Glucocorticoid receptor-like (DNA-binding domain)"/>
    <property type="match status" value="1"/>
</dbReference>
<dbReference type="InterPro" id="IPR038441">
    <property type="entry name" value="THAP_Znf_sf"/>
</dbReference>
<dbReference type="EMBL" id="CAKXAJ010022255">
    <property type="protein sequence ID" value="CAH2226957.1"/>
    <property type="molecule type" value="Genomic_DNA"/>
</dbReference>
<gene>
    <name evidence="7" type="primary">jg1971</name>
    <name evidence="7" type="ORF">PAEG_LOCUS7561</name>
</gene>
<evidence type="ECO:0000256" key="5">
    <source>
        <dbReference type="PROSITE-ProRule" id="PRU00309"/>
    </source>
</evidence>
<dbReference type="OrthoDB" id="7312725at2759"/>
<dbReference type="AlphaFoldDB" id="A0A8S4R328"/>
<evidence type="ECO:0000313" key="7">
    <source>
        <dbReference type="EMBL" id="CAH2226957.1"/>
    </source>
</evidence>
<evidence type="ECO:0000313" key="8">
    <source>
        <dbReference type="Proteomes" id="UP000838756"/>
    </source>
</evidence>
<dbReference type="GO" id="GO:0043565">
    <property type="term" value="F:sequence-specific DNA binding"/>
    <property type="evidence" value="ECO:0007669"/>
    <property type="project" value="InterPro"/>
</dbReference>
<dbReference type="GO" id="GO:0008270">
    <property type="term" value="F:zinc ion binding"/>
    <property type="evidence" value="ECO:0007669"/>
    <property type="project" value="UniProtKB-KW"/>
</dbReference>
<keyword evidence="8" id="KW-1185">Reference proteome</keyword>
<evidence type="ECO:0000256" key="4">
    <source>
        <dbReference type="ARBA" id="ARBA00023125"/>
    </source>
</evidence>
<keyword evidence="4 5" id="KW-0238">DNA-binding</keyword>
<keyword evidence="3" id="KW-0862">Zinc</keyword>
<dbReference type="PANTHER" id="PTHR46600">
    <property type="entry name" value="THAP DOMAIN-CONTAINING"/>
    <property type="match status" value="1"/>
</dbReference>
<organism evidence="7 8">
    <name type="scientific">Pararge aegeria aegeria</name>
    <dbReference type="NCBI Taxonomy" id="348720"/>
    <lineage>
        <taxon>Eukaryota</taxon>
        <taxon>Metazoa</taxon>
        <taxon>Ecdysozoa</taxon>
        <taxon>Arthropoda</taxon>
        <taxon>Hexapoda</taxon>
        <taxon>Insecta</taxon>
        <taxon>Pterygota</taxon>
        <taxon>Neoptera</taxon>
        <taxon>Endopterygota</taxon>
        <taxon>Lepidoptera</taxon>
        <taxon>Glossata</taxon>
        <taxon>Ditrysia</taxon>
        <taxon>Papilionoidea</taxon>
        <taxon>Nymphalidae</taxon>
        <taxon>Satyrinae</taxon>
        <taxon>Satyrini</taxon>
        <taxon>Parargina</taxon>
        <taxon>Pararge</taxon>
    </lineage>
</organism>
<evidence type="ECO:0000259" key="6">
    <source>
        <dbReference type="PROSITE" id="PS50950"/>
    </source>
</evidence>
<dbReference type="Gene3D" id="6.20.210.20">
    <property type="entry name" value="THAP domain"/>
    <property type="match status" value="1"/>
</dbReference>
<feature type="non-terminal residue" evidence="7">
    <location>
        <position position="78"/>
    </location>
</feature>
<dbReference type="InterPro" id="IPR026516">
    <property type="entry name" value="THAP1/10"/>
</dbReference>
<accession>A0A8S4R328</accession>
<evidence type="ECO:0000256" key="2">
    <source>
        <dbReference type="ARBA" id="ARBA00022771"/>
    </source>
</evidence>
<dbReference type="Proteomes" id="UP000838756">
    <property type="component" value="Unassembled WGS sequence"/>
</dbReference>
<dbReference type="PROSITE" id="PS50950">
    <property type="entry name" value="ZF_THAP"/>
    <property type="match status" value="1"/>
</dbReference>
<evidence type="ECO:0000256" key="1">
    <source>
        <dbReference type="ARBA" id="ARBA00022723"/>
    </source>
</evidence>
<proteinExistence type="predicted"/>